<keyword evidence="2" id="KW-1185">Reference proteome</keyword>
<sequence length="52" mass="5729">MGRNQQFASAEGDLVIEYGAAEAELTGGLHKNQLGYPNLCPPSAYDRYRMPQ</sequence>
<proteinExistence type="predicted"/>
<evidence type="ECO:0000313" key="2">
    <source>
        <dbReference type="Proteomes" id="UP000292958"/>
    </source>
</evidence>
<protein>
    <submittedName>
        <fullName evidence="1">Uncharacterized protein</fullName>
    </submittedName>
</protein>
<reference evidence="1 2" key="1">
    <citation type="submission" date="2019-02" db="EMBL/GenBank/DDBJ databases">
        <title>Genomic Encyclopedia of Archaeal and Bacterial Type Strains, Phase II (KMG-II): from individual species to whole genera.</title>
        <authorList>
            <person name="Goeker M."/>
        </authorList>
    </citation>
    <scope>NUCLEOTIDE SEQUENCE [LARGE SCALE GENOMIC DNA]</scope>
    <source>
        <strain evidence="1 2">DSM 18101</strain>
    </source>
</reference>
<dbReference type="EMBL" id="SHKW01000001">
    <property type="protein sequence ID" value="RZU40339.1"/>
    <property type="molecule type" value="Genomic_DNA"/>
</dbReference>
<name>A0A4Q7YTR5_9BACT</name>
<dbReference type="Proteomes" id="UP000292958">
    <property type="component" value="Unassembled WGS sequence"/>
</dbReference>
<dbReference type="AlphaFoldDB" id="A0A4Q7YTR5"/>
<evidence type="ECO:0000313" key="1">
    <source>
        <dbReference type="EMBL" id="RZU40339.1"/>
    </source>
</evidence>
<organism evidence="1 2">
    <name type="scientific">Edaphobacter modestus</name>
    <dbReference type="NCBI Taxonomy" id="388466"/>
    <lineage>
        <taxon>Bacteria</taxon>
        <taxon>Pseudomonadati</taxon>
        <taxon>Acidobacteriota</taxon>
        <taxon>Terriglobia</taxon>
        <taxon>Terriglobales</taxon>
        <taxon>Acidobacteriaceae</taxon>
        <taxon>Edaphobacter</taxon>
    </lineage>
</organism>
<gene>
    <name evidence="1" type="ORF">BDD14_1789</name>
</gene>
<accession>A0A4Q7YTR5</accession>
<comment type="caution">
    <text evidence="1">The sequence shown here is derived from an EMBL/GenBank/DDBJ whole genome shotgun (WGS) entry which is preliminary data.</text>
</comment>